<comment type="catalytic activity">
    <reaction evidence="19">
        <text>L-seryl-[protein] + ATP = O-phospho-L-seryl-[protein] + ADP + H(+)</text>
        <dbReference type="Rhea" id="RHEA:17989"/>
        <dbReference type="Rhea" id="RHEA-COMP:9863"/>
        <dbReference type="Rhea" id="RHEA-COMP:11604"/>
        <dbReference type="ChEBI" id="CHEBI:15378"/>
        <dbReference type="ChEBI" id="CHEBI:29999"/>
        <dbReference type="ChEBI" id="CHEBI:30616"/>
        <dbReference type="ChEBI" id="CHEBI:83421"/>
        <dbReference type="ChEBI" id="CHEBI:456216"/>
        <dbReference type="EC" id="2.7.11.1"/>
    </reaction>
</comment>
<protein>
    <recommendedName>
        <fullName evidence="2">non-specific serine/threonine protein kinase</fullName>
        <ecNumber evidence="2">2.7.11.1</ecNumber>
    </recommendedName>
</protein>
<evidence type="ECO:0000256" key="3">
    <source>
        <dbReference type="ARBA" id="ARBA00022473"/>
    </source>
</evidence>
<keyword evidence="11" id="KW-0418">Kinase</keyword>
<dbReference type="GO" id="GO:0005524">
    <property type="term" value="F:ATP binding"/>
    <property type="evidence" value="ECO:0007669"/>
    <property type="project" value="UniProtKB-KW"/>
</dbReference>
<feature type="domain" description="Protein kinase" evidence="21">
    <location>
        <begin position="327"/>
        <end position="606"/>
    </location>
</feature>
<comment type="catalytic activity">
    <reaction evidence="18">
        <text>L-threonyl-[protein] + ATP = O-phospho-L-threonyl-[protein] + ADP + H(+)</text>
        <dbReference type="Rhea" id="RHEA:46608"/>
        <dbReference type="Rhea" id="RHEA-COMP:11060"/>
        <dbReference type="Rhea" id="RHEA-COMP:11605"/>
        <dbReference type="ChEBI" id="CHEBI:15378"/>
        <dbReference type="ChEBI" id="CHEBI:30013"/>
        <dbReference type="ChEBI" id="CHEBI:30616"/>
        <dbReference type="ChEBI" id="CHEBI:61977"/>
        <dbReference type="ChEBI" id="CHEBI:456216"/>
        <dbReference type="EC" id="2.7.11.1"/>
    </reaction>
</comment>
<dbReference type="OMA" id="EHNVERP"/>
<dbReference type="InterPro" id="IPR011009">
    <property type="entry name" value="Kinase-like_dom_sf"/>
</dbReference>
<evidence type="ECO:0000256" key="5">
    <source>
        <dbReference type="ARBA" id="ARBA00022614"/>
    </source>
</evidence>
<dbReference type="InterPro" id="IPR032675">
    <property type="entry name" value="LRR_dom_sf"/>
</dbReference>
<keyword evidence="12" id="KW-0221">Differentiation</keyword>
<dbReference type="EMBL" id="CM007381">
    <property type="protein sequence ID" value="ONK79275.1"/>
    <property type="molecule type" value="Genomic_DNA"/>
</dbReference>
<keyword evidence="6" id="KW-0808">Transferase</keyword>
<evidence type="ECO:0000256" key="9">
    <source>
        <dbReference type="ARBA" id="ARBA00022737"/>
    </source>
</evidence>
<dbReference type="GO" id="GO:0050793">
    <property type="term" value="P:regulation of developmental process"/>
    <property type="evidence" value="ECO:0007669"/>
    <property type="project" value="UniProtKB-ARBA"/>
</dbReference>
<evidence type="ECO:0000256" key="2">
    <source>
        <dbReference type="ARBA" id="ARBA00012513"/>
    </source>
</evidence>
<dbReference type="GO" id="GO:0016020">
    <property type="term" value="C:membrane"/>
    <property type="evidence" value="ECO:0007669"/>
    <property type="project" value="UniProtKB-SubCell"/>
</dbReference>
<evidence type="ECO:0000256" key="7">
    <source>
        <dbReference type="ARBA" id="ARBA00022692"/>
    </source>
</evidence>
<dbReference type="Gene3D" id="1.10.510.10">
    <property type="entry name" value="Transferase(Phosphotransferase) domain 1"/>
    <property type="match status" value="1"/>
</dbReference>
<keyword evidence="14 20" id="KW-1133">Transmembrane helix</keyword>
<dbReference type="Gramene" id="ONK79275">
    <property type="protein sequence ID" value="ONK79275"/>
    <property type="gene ID" value="A4U43_C01F4720"/>
</dbReference>
<dbReference type="Proteomes" id="UP000243459">
    <property type="component" value="Chromosome 1"/>
</dbReference>
<dbReference type="InterPro" id="IPR001245">
    <property type="entry name" value="Ser-Thr/Tyr_kinase_cat_dom"/>
</dbReference>
<evidence type="ECO:0000256" key="17">
    <source>
        <dbReference type="ARBA" id="ARBA00023180"/>
    </source>
</evidence>
<keyword evidence="16" id="KW-0675">Receptor</keyword>
<dbReference type="PANTHER" id="PTHR48056:SF52">
    <property type="entry name" value="PROTEIN KINASE DOMAIN-CONTAINING PROTEIN"/>
    <property type="match status" value="1"/>
</dbReference>
<evidence type="ECO:0000256" key="14">
    <source>
        <dbReference type="ARBA" id="ARBA00022989"/>
    </source>
</evidence>
<dbReference type="GO" id="GO:0030154">
    <property type="term" value="P:cell differentiation"/>
    <property type="evidence" value="ECO:0007669"/>
    <property type="project" value="UniProtKB-KW"/>
</dbReference>
<sequence>MSTNKLTGLIPKNLCSAKRLEILILFNNFLFGPLPDELGICSTLLRVRMGQNYLTGSIPRGFLYLPELELLELQNNYITGAIAEETARRPEKLSQLNLSNNRLFGPIPKSIGNFSALQSLLLDGNQFTGEIPHQLGLLKHTQKIDMSKNNFSGTIPAQIGECFLLTYLDLSRNQLVGPIPGEISRIRVLNYLNVSWNRLSQSIPREIGMMKSLTSADFSHNNLSGKIPETGQFSYFNASSFLSNPLLCGYISKPCSISSTLQSPNTKSQLPFKFKLVLSLTLLIFSIIFAFTAIIKTRSVLRRNSRFWKLTAFQKLEFNSQDILQCLQENSIIGKGGAGIVYKGTMPNGEQIAIKKLLAISKGSSHDNGFAAEVQTLGKIRHRNIVRLIAVCSNRETKLLVYEFMDNGSLGEVLHGKRGGYLNWNMRLRIALEAARGLCYLHHDCCPPILHRDVKANNILLDVEFEAHVADFGLAKFLRDTGASECMSAIAGSYGYIAPEYAYTLKVDEKSDVYSFGVVLLELITGKKPVGDFGEDGLDIVQWSKMNTNWSKEGVVKILDCRLTNVPLEEAMQMFFVAMLCVQERSVERPTMREVVQMLEQAKQSLGFRTR</sequence>
<dbReference type="Gene3D" id="3.80.10.10">
    <property type="entry name" value="Ribonuclease Inhibitor"/>
    <property type="match status" value="1"/>
</dbReference>
<name>A0A5P1FLT2_ASPOF</name>
<dbReference type="PANTHER" id="PTHR48056">
    <property type="entry name" value="LRR RECEPTOR-LIKE SERINE/THREONINE-PROTEIN KINASE-RELATED"/>
    <property type="match status" value="1"/>
</dbReference>
<dbReference type="PROSITE" id="PS50011">
    <property type="entry name" value="PROTEIN_KINASE_DOM"/>
    <property type="match status" value="1"/>
</dbReference>
<evidence type="ECO:0000259" key="21">
    <source>
        <dbReference type="PROSITE" id="PS50011"/>
    </source>
</evidence>
<dbReference type="EC" id="2.7.11.1" evidence="2"/>
<organism evidence="22 23">
    <name type="scientific">Asparagus officinalis</name>
    <name type="common">Garden asparagus</name>
    <dbReference type="NCBI Taxonomy" id="4686"/>
    <lineage>
        <taxon>Eukaryota</taxon>
        <taxon>Viridiplantae</taxon>
        <taxon>Streptophyta</taxon>
        <taxon>Embryophyta</taxon>
        <taxon>Tracheophyta</taxon>
        <taxon>Spermatophyta</taxon>
        <taxon>Magnoliopsida</taxon>
        <taxon>Liliopsida</taxon>
        <taxon>Asparagales</taxon>
        <taxon>Asparagaceae</taxon>
        <taxon>Asparagoideae</taxon>
        <taxon>Asparagus</taxon>
    </lineage>
</organism>
<keyword evidence="9" id="KW-0677">Repeat</keyword>
<dbReference type="SUPFAM" id="SSF52058">
    <property type="entry name" value="L domain-like"/>
    <property type="match status" value="1"/>
</dbReference>
<dbReference type="FunFam" id="3.30.200.20:FF:000292">
    <property type="entry name" value="Leucine-rich repeat receptor-like serine/threonine-protein kinase BAM1"/>
    <property type="match status" value="1"/>
</dbReference>
<evidence type="ECO:0000313" key="22">
    <source>
        <dbReference type="EMBL" id="ONK79275.1"/>
    </source>
</evidence>
<keyword evidence="7 20" id="KW-0812">Transmembrane</keyword>
<gene>
    <name evidence="22" type="ORF">A4U43_C01F4720</name>
</gene>
<evidence type="ECO:0000256" key="16">
    <source>
        <dbReference type="ARBA" id="ARBA00023170"/>
    </source>
</evidence>
<comment type="subcellular location">
    <subcellularLocation>
        <location evidence="1">Membrane</location>
        <topology evidence="1">Single-pass membrane protein</topology>
    </subcellularLocation>
</comment>
<evidence type="ECO:0000256" key="11">
    <source>
        <dbReference type="ARBA" id="ARBA00022777"/>
    </source>
</evidence>
<dbReference type="InterPro" id="IPR001611">
    <property type="entry name" value="Leu-rich_rpt"/>
</dbReference>
<keyword evidence="3" id="KW-0217">Developmental protein</keyword>
<dbReference type="AlphaFoldDB" id="A0A5P1FLT2"/>
<dbReference type="FunFam" id="1.10.510.10:FF:000201">
    <property type="entry name" value="Leucine-rich repeat receptor-like serine/threonine-protein kinase"/>
    <property type="match status" value="1"/>
</dbReference>
<keyword evidence="15 20" id="KW-0472">Membrane</keyword>
<keyword evidence="5" id="KW-0433">Leucine-rich repeat</keyword>
<evidence type="ECO:0000256" key="12">
    <source>
        <dbReference type="ARBA" id="ARBA00022782"/>
    </source>
</evidence>
<evidence type="ECO:0000256" key="1">
    <source>
        <dbReference type="ARBA" id="ARBA00004167"/>
    </source>
</evidence>
<reference evidence="23" key="1">
    <citation type="journal article" date="2017" name="Nat. Commun.">
        <title>The asparagus genome sheds light on the origin and evolution of a young Y chromosome.</title>
        <authorList>
            <person name="Harkess A."/>
            <person name="Zhou J."/>
            <person name="Xu C."/>
            <person name="Bowers J.E."/>
            <person name="Van der Hulst R."/>
            <person name="Ayyampalayam S."/>
            <person name="Mercati F."/>
            <person name="Riccardi P."/>
            <person name="McKain M.R."/>
            <person name="Kakrana A."/>
            <person name="Tang H."/>
            <person name="Ray J."/>
            <person name="Groenendijk J."/>
            <person name="Arikit S."/>
            <person name="Mathioni S.M."/>
            <person name="Nakano M."/>
            <person name="Shan H."/>
            <person name="Telgmann-Rauber A."/>
            <person name="Kanno A."/>
            <person name="Yue Z."/>
            <person name="Chen H."/>
            <person name="Li W."/>
            <person name="Chen Y."/>
            <person name="Xu X."/>
            <person name="Zhang Y."/>
            <person name="Luo S."/>
            <person name="Chen H."/>
            <person name="Gao J."/>
            <person name="Mao Z."/>
            <person name="Pires J.C."/>
            <person name="Luo M."/>
            <person name="Kudrna D."/>
            <person name="Wing R.A."/>
            <person name="Meyers B.C."/>
            <person name="Yi K."/>
            <person name="Kong H."/>
            <person name="Lavrijsen P."/>
            <person name="Sunseri F."/>
            <person name="Falavigna A."/>
            <person name="Ye Y."/>
            <person name="Leebens-Mack J.H."/>
            <person name="Chen G."/>
        </authorList>
    </citation>
    <scope>NUCLEOTIDE SEQUENCE [LARGE SCALE GENOMIC DNA]</scope>
    <source>
        <strain evidence="23">cv. DH0086</strain>
    </source>
</reference>
<evidence type="ECO:0000256" key="18">
    <source>
        <dbReference type="ARBA" id="ARBA00047899"/>
    </source>
</evidence>
<dbReference type="FunFam" id="3.80.10.10:FF:000108">
    <property type="entry name" value="Leucine-rich repeat receptor-like serine/threonine-protein kinase BAM3"/>
    <property type="match status" value="1"/>
</dbReference>
<dbReference type="InterPro" id="IPR000719">
    <property type="entry name" value="Prot_kinase_dom"/>
</dbReference>
<evidence type="ECO:0000256" key="19">
    <source>
        <dbReference type="ARBA" id="ARBA00048679"/>
    </source>
</evidence>
<keyword evidence="17" id="KW-0325">Glycoprotein</keyword>
<dbReference type="Pfam" id="PF07714">
    <property type="entry name" value="PK_Tyr_Ser-Thr"/>
    <property type="match status" value="1"/>
</dbReference>
<dbReference type="Gene3D" id="3.30.200.20">
    <property type="entry name" value="Phosphorylase Kinase, domain 1"/>
    <property type="match status" value="1"/>
</dbReference>
<evidence type="ECO:0000256" key="10">
    <source>
        <dbReference type="ARBA" id="ARBA00022741"/>
    </source>
</evidence>
<evidence type="ECO:0000256" key="15">
    <source>
        <dbReference type="ARBA" id="ARBA00023136"/>
    </source>
</evidence>
<dbReference type="SMART" id="SM00220">
    <property type="entry name" value="S_TKc"/>
    <property type="match status" value="1"/>
</dbReference>
<dbReference type="Pfam" id="PF00560">
    <property type="entry name" value="LRR_1"/>
    <property type="match status" value="4"/>
</dbReference>
<evidence type="ECO:0000256" key="13">
    <source>
        <dbReference type="ARBA" id="ARBA00022840"/>
    </source>
</evidence>
<dbReference type="GO" id="GO:0033612">
    <property type="term" value="F:receptor serine/threonine kinase binding"/>
    <property type="evidence" value="ECO:0007669"/>
    <property type="project" value="TreeGrafter"/>
</dbReference>
<evidence type="ECO:0000256" key="20">
    <source>
        <dbReference type="SAM" id="Phobius"/>
    </source>
</evidence>
<dbReference type="PROSITE" id="PS00108">
    <property type="entry name" value="PROTEIN_KINASE_ST"/>
    <property type="match status" value="1"/>
</dbReference>
<keyword evidence="23" id="KW-1185">Reference proteome</keyword>
<dbReference type="InterPro" id="IPR050647">
    <property type="entry name" value="Plant_LRR-RLKs"/>
</dbReference>
<dbReference type="GO" id="GO:0004674">
    <property type="term" value="F:protein serine/threonine kinase activity"/>
    <property type="evidence" value="ECO:0007669"/>
    <property type="project" value="UniProtKB-KW"/>
</dbReference>
<keyword evidence="13" id="KW-0067">ATP-binding</keyword>
<keyword evidence="10" id="KW-0547">Nucleotide-binding</keyword>
<accession>A0A5P1FLT2</accession>
<dbReference type="SUPFAM" id="SSF56112">
    <property type="entry name" value="Protein kinase-like (PK-like)"/>
    <property type="match status" value="1"/>
</dbReference>
<keyword evidence="4" id="KW-0723">Serine/threonine-protein kinase</keyword>
<dbReference type="InterPro" id="IPR008271">
    <property type="entry name" value="Ser/Thr_kinase_AS"/>
</dbReference>
<evidence type="ECO:0000256" key="4">
    <source>
        <dbReference type="ARBA" id="ARBA00022527"/>
    </source>
</evidence>
<feature type="transmembrane region" description="Helical" evidence="20">
    <location>
        <begin position="276"/>
        <end position="295"/>
    </location>
</feature>
<keyword evidence="8" id="KW-0732">Signal</keyword>
<evidence type="ECO:0000313" key="23">
    <source>
        <dbReference type="Proteomes" id="UP000243459"/>
    </source>
</evidence>
<proteinExistence type="predicted"/>
<evidence type="ECO:0000256" key="6">
    <source>
        <dbReference type="ARBA" id="ARBA00022679"/>
    </source>
</evidence>
<evidence type="ECO:0000256" key="8">
    <source>
        <dbReference type="ARBA" id="ARBA00022729"/>
    </source>
</evidence>